<dbReference type="Proteomes" id="UP000663891">
    <property type="component" value="Unassembled WGS sequence"/>
</dbReference>
<evidence type="ECO:0000313" key="9">
    <source>
        <dbReference type="EMBL" id="CAF3483274.1"/>
    </source>
</evidence>
<proteinExistence type="predicted"/>
<dbReference type="EMBL" id="CAJNOI010000489">
    <property type="protein sequence ID" value="CAF1291912.1"/>
    <property type="molecule type" value="Genomic_DNA"/>
</dbReference>
<dbReference type="EMBL" id="CAJNOI010000490">
    <property type="protein sequence ID" value="CAF1292116.1"/>
    <property type="molecule type" value="Genomic_DNA"/>
</dbReference>
<evidence type="ECO:0000313" key="11">
    <source>
        <dbReference type="EMBL" id="CAF3803013.1"/>
    </source>
</evidence>
<evidence type="ECO:0000313" key="6">
    <source>
        <dbReference type="EMBL" id="CAF1364162.1"/>
    </source>
</evidence>
<keyword evidence="1" id="KW-0732">Signal</keyword>
<name>A0A815ICI2_9BILA</name>
<evidence type="ECO:0000313" key="2">
    <source>
        <dbReference type="EMBL" id="CAF1288428.1"/>
    </source>
</evidence>
<dbReference type="EMBL" id="CAJNOE010000610">
    <property type="protein sequence ID" value="CAF1288428.1"/>
    <property type="molecule type" value="Genomic_DNA"/>
</dbReference>
<feature type="signal peptide" evidence="1">
    <location>
        <begin position="1"/>
        <end position="21"/>
    </location>
</feature>
<evidence type="ECO:0000313" key="8">
    <source>
        <dbReference type="EMBL" id="CAF1569987.1"/>
    </source>
</evidence>
<evidence type="ECO:0000313" key="3">
    <source>
        <dbReference type="EMBL" id="CAF1291912.1"/>
    </source>
</evidence>
<evidence type="ECO:0000313" key="5">
    <source>
        <dbReference type="EMBL" id="CAF1331411.1"/>
    </source>
</evidence>
<evidence type="ECO:0000313" key="12">
    <source>
        <dbReference type="Proteomes" id="UP000663832"/>
    </source>
</evidence>
<dbReference type="EMBL" id="CAJOBB010000269">
    <property type="protein sequence ID" value="CAF3633824.1"/>
    <property type="molecule type" value="Genomic_DNA"/>
</dbReference>
<dbReference type="Proteomes" id="UP000663832">
    <property type="component" value="Unassembled WGS sequence"/>
</dbReference>
<dbReference type="EMBL" id="CAJNOM010000837">
    <property type="protein sequence ID" value="CAF1569879.1"/>
    <property type="molecule type" value="Genomic_DNA"/>
</dbReference>
<dbReference type="EMBL" id="CAJNOM010000838">
    <property type="protein sequence ID" value="CAF1569987.1"/>
    <property type="molecule type" value="Genomic_DNA"/>
</dbReference>
<dbReference type="AlphaFoldDB" id="A0A815ICI2"/>
<dbReference type="EMBL" id="CAJNOG010000817">
    <property type="protein sequence ID" value="CAF1364162.1"/>
    <property type="molecule type" value="Genomic_DNA"/>
</dbReference>
<sequence>MSIWFIRFLIFIIVCLSIAHAYPSSMNKHKWLQGHVEHQPHAAYELLPESTDSELIENDGIPPWLYRSRKFCCAPPL</sequence>
<comment type="caution">
    <text evidence="6">The sequence shown here is derived from an EMBL/GenBank/DDBJ whole genome shotgun (WGS) entry which is preliminary data.</text>
</comment>
<protein>
    <submittedName>
        <fullName evidence="6">Uncharacterized protein</fullName>
    </submittedName>
</protein>
<dbReference type="EMBL" id="CAJOAZ010001355">
    <property type="protein sequence ID" value="CAF3803013.1"/>
    <property type="molecule type" value="Genomic_DNA"/>
</dbReference>
<dbReference type="Proteomes" id="UP000663877">
    <property type="component" value="Unassembled WGS sequence"/>
</dbReference>
<dbReference type="EMBL" id="CAJOAY010000009">
    <property type="protein sequence ID" value="CAF3483274.1"/>
    <property type="molecule type" value="Genomic_DNA"/>
</dbReference>
<reference evidence="6" key="1">
    <citation type="submission" date="2021-02" db="EMBL/GenBank/DDBJ databases">
        <authorList>
            <person name="Nowell W R."/>
        </authorList>
    </citation>
    <scope>NUCLEOTIDE SEQUENCE</scope>
</reference>
<feature type="chain" id="PRO_5036227789" evidence="1">
    <location>
        <begin position="22"/>
        <end position="77"/>
    </location>
</feature>
<dbReference type="Proteomes" id="UP000663860">
    <property type="component" value="Unassembled WGS sequence"/>
</dbReference>
<dbReference type="Proteomes" id="UP000663868">
    <property type="component" value="Unassembled WGS sequence"/>
</dbReference>
<evidence type="ECO:0000313" key="7">
    <source>
        <dbReference type="EMBL" id="CAF1569879.1"/>
    </source>
</evidence>
<evidence type="ECO:0000256" key="1">
    <source>
        <dbReference type="SAM" id="SignalP"/>
    </source>
</evidence>
<dbReference type="Proteomes" id="UP000663845">
    <property type="component" value="Unassembled WGS sequence"/>
</dbReference>
<dbReference type="Proteomes" id="UP000663844">
    <property type="component" value="Unassembled WGS sequence"/>
</dbReference>
<dbReference type="Proteomes" id="UP000663881">
    <property type="component" value="Unassembled WGS sequence"/>
</dbReference>
<gene>
    <name evidence="3" type="ORF">BJG266_LOCUS31792</name>
    <name evidence="4" type="ORF">BJG266_LOCUS31804</name>
    <name evidence="2" type="ORF">IZO911_LOCUS33373</name>
    <name evidence="6" type="ORF">JYZ213_LOCUS35754</name>
    <name evidence="10" type="ORF">KXQ929_LOCUS6809</name>
    <name evidence="9" type="ORF">OKA104_LOCUS451</name>
    <name evidence="11" type="ORF">OXD698_LOCUS18372</name>
    <name evidence="7" type="ORF">QVE165_LOCUS48724</name>
    <name evidence="8" type="ORF">QVE165_LOCUS48736</name>
    <name evidence="5" type="ORF">VCS650_LOCUS32703</name>
</gene>
<evidence type="ECO:0000313" key="4">
    <source>
        <dbReference type="EMBL" id="CAF1292116.1"/>
    </source>
</evidence>
<keyword evidence="12" id="KW-1185">Reference proteome</keyword>
<dbReference type="OrthoDB" id="9970026at2759"/>
<organism evidence="6 13">
    <name type="scientific">Adineta steineri</name>
    <dbReference type="NCBI Taxonomy" id="433720"/>
    <lineage>
        <taxon>Eukaryota</taxon>
        <taxon>Metazoa</taxon>
        <taxon>Spiralia</taxon>
        <taxon>Gnathifera</taxon>
        <taxon>Rotifera</taxon>
        <taxon>Eurotatoria</taxon>
        <taxon>Bdelloidea</taxon>
        <taxon>Adinetida</taxon>
        <taxon>Adinetidae</taxon>
        <taxon>Adineta</taxon>
    </lineage>
</organism>
<accession>A0A815ICI2</accession>
<evidence type="ECO:0000313" key="10">
    <source>
        <dbReference type="EMBL" id="CAF3633824.1"/>
    </source>
</evidence>
<dbReference type="EMBL" id="CAJNON010000605">
    <property type="protein sequence ID" value="CAF1331411.1"/>
    <property type="molecule type" value="Genomic_DNA"/>
</dbReference>
<evidence type="ECO:0000313" key="13">
    <source>
        <dbReference type="Proteomes" id="UP000663845"/>
    </source>
</evidence>